<keyword evidence="1" id="KW-1133">Transmembrane helix</keyword>
<feature type="transmembrane region" description="Helical" evidence="1">
    <location>
        <begin position="12"/>
        <end position="29"/>
    </location>
</feature>
<dbReference type="Gene3D" id="3.40.30.10">
    <property type="entry name" value="Glutaredoxin"/>
    <property type="match status" value="1"/>
</dbReference>
<dbReference type="GO" id="GO:0005783">
    <property type="term" value="C:endoplasmic reticulum"/>
    <property type="evidence" value="ECO:0007669"/>
    <property type="project" value="TreeGrafter"/>
</dbReference>
<dbReference type="GO" id="GO:0006457">
    <property type="term" value="P:protein folding"/>
    <property type="evidence" value="ECO:0007669"/>
    <property type="project" value="TreeGrafter"/>
</dbReference>
<protein>
    <recommendedName>
        <fullName evidence="2">Thioredoxin domain-containing protein</fullName>
    </recommendedName>
</protein>
<evidence type="ECO:0000256" key="1">
    <source>
        <dbReference type="SAM" id="Phobius"/>
    </source>
</evidence>
<accession>A0A6C0D7M9</accession>
<dbReference type="PROSITE" id="PS51352">
    <property type="entry name" value="THIOREDOXIN_2"/>
    <property type="match status" value="1"/>
</dbReference>
<dbReference type="Pfam" id="PF00085">
    <property type="entry name" value="Thioredoxin"/>
    <property type="match status" value="1"/>
</dbReference>
<keyword evidence="1" id="KW-0472">Membrane</keyword>
<dbReference type="CDD" id="cd02961">
    <property type="entry name" value="PDI_a_family"/>
    <property type="match status" value="1"/>
</dbReference>
<proteinExistence type="predicted"/>
<evidence type="ECO:0000313" key="3">
    <source>
        <dbReference type="EMBL" id="QHT12362.1"/>
    </source>
</evidence>
<name>A0A6C0D7M9_9ZZZZ</name>
<organism evidence="3">
    <name type="scientific">viral metagenome</name>
    <dbReference type="NCBI Taxonomy" id="1070528"/>
    <lineage>
        <taxon>unclassified sequences</taxon>
        <taxon>metagenomes</taxon>
        <taxon>organismal metagenomes</taxon>
    </lineage>
</organism>
<dbReference type="AlphaFoldDB" id="A0A6C0D7M9"/>
<reference evidence="3" key="1">
    <citation type="journal article" date="2020" name="Nature">
        <title>Giant virus diversity and host interactions through global metagenomics.</title>
        <authorList>
            <person name="Schulz F."/>
            <person name="Roux S."/>
            <person name="Paez-Espino D."/>
            <person name="Jungbluth S."/>
            <person name="Walsh D.A."/>
            <person name="Denef V.J."/>
            <person name="McMahon K.D."/>
            <person name="Konstantinidis K.T."/>
            <person name="Eloe-Fadrosh E.A."/>
            <person name="Kyrpides N.C."/>
            <person name="Woyke T."/>
        </authorList>
    </citation>
    <scope>NUCLEOTIDE SEQUENCE</scope>
    <source>
        <strain evidence="3">GVMAG-M-3300023174-129</strain>
    </source>
</reference>
<sequence>MDWLRDNWKFIAIALTCVAVLALVAYFYVNKSGFMVKQGFQNPVDTNTKHEFIMYYAEWCPHCKTAMPDFDKLAESNITVAGQPIKISKYDNASKDPVHKKAFEDAKAKNLEIKGFPTFILITADGKTYEHKGERSIEAYTKFLNETLGGGI</sequence>
<dbReference type="InterPro" id="IPR036249">
    <property type="entry name" value="Thioredoxin-like_sf"/>
</dbReference>
<evidence type="ECO:0000259" key="2">
    <source>
        <dbReference type="PROSITE" id="PS51352"/>
    </source>
</evidence>
<keyword evidence="1" id="KW-0812">Transmembrane</keyword>
<dbReference type="GO" id="GO:0003756">
    <property type="term" value="F:protein disulfide isomerase activity"/>
    <property type="evidence" value="ECO:0007669"/>
    <property type="project" value="TreeGrafter"/>
</dbReference>
<dbReference type="EMBL" id="MN739544">
    <property type="protein sequence ID" value="QHT12362.1"/>
    <property type="molecule type" value="Genomic_DNA"/>
</dbReference>
<dbReference type="PANTHER" id="PTHR45672">
    <property type="entry name" value="PROTEIN DISULFIDE-ISOMERASE C17H9.14C-RELATED"/>
    <property type="match status" value="1"/>
</dbReference>
<dbReference type="SUPFAM" id="SSF52833">
    <property type="entry name" value="Thioredoxin-like"/>
    <property type="match status" value="1"/>
</dbReference>
<dbReference type="InterPro" id="IPR051063">
    <property type="entry name" value="PDI"/>
</dbReference>
<dbReference type="InterPro" id="IPR013766">
    <property type="entry name" value="Thioredoxin_domain"/>
</dbReference>
<feature type="domain" description="Thioredoxin" evidence="2">
    <location>
        <begin position="18"/>
        <end position="149"/>
    </location>
</feature>